<dbReference type="RefSeq" id="WP_213541116.1">
    <property type="nucleotide sequence ID" value="NZ_AP023418.1"/>
</dbReference>
<dbReference type="AlphaFoldDB" id="A0A810Q2J7"/>
<dbReference type="GO" id="GO:0046872">
    <property type="term" value="F:metal ion binding"/>
    <property type="evidence" value="ECO:0007669"/>
    <property type="project" value="UniProtKB-KW"/>
</dbReference>
<dbReference type="InterPro" id="IPR023885">
    <property type="entry name" value="4Fe4S-binding_SPASM_dom"/>
</dbReference>
<dbReference type="SUPFAM" id="SSF102114">
    <property type="entry name" value="Radical SAM enzymes"/>
    <property type="match status" value="1"/>
</dbReference>
<dbReference type="InterPro" id="IPR000385">
    <property type="entry name" value="MoaA_NifB_PqqE_Fe-S-bd_CS"/>
</dbReference>
<keyword evidence="9" id="KW-1185">Reference proteome</keyword>
<dbReference type="InterPro" id="IPR007197">
    <property type="entry name" value="rSAM"/>
</dbReference>
<evidence type="ECO:0000259" key="7">
    <source>
        <dbReference type="PROSITE" id="PS51918"/>
    </source>
</evidence>
<dbReference type="PROSITE" id="PS01305">
    <property type="entry name" value="MOAA_NIFB_PQQE"/>
    <property type="match status" value="1"/>
</dbReference>
<sequence>MFKRMYLEITNVCNLRCAFCPGTQRPRRFMTPEEFRQLAARLRPHGTYLMLHVMGEPLLHPRLAELLDIAGALGFRVCLVTNGTLLPRQLPTLESSPALHKLSVSLHSFEGNGRQDAAAPYLEGVWQAAQRLSSRGVLCALRLWNGGGLDRRNGEILSFLSEKLGRDVTALPTDRLGNRRLGEGLFLEPGERFDWPDPAAPDSGTEFCHGLRSQIAVLCDGTVVPCCLDSEGRLALGNLHRQELAEILVSPRVTAMAAGFSRRQPSEELCRRCGYAARFSR</sequence>
<dbReference type="Pfam" id="PF13186">
    <property type="entry name" value="SPASM"/>
    <property type="match status" value="1"/>
</dbReference>
<dbReference type="Proteomes" id="UP000681035">
    <property type="component" value="Chromosome"/>
</dbReference>
<evidence type="ECO:0000256" key="3">
    <source>
        <dbReference type="ARBA" id="ARBA00022691"/>
    </source>
</evidence>
<evidence type="ECO:0000256" key="1">
    <source>
        <dbReference type="ARBA" id="ARBA00001966"/>
    </source>
</evidence>
<reference evidence="8" key="1">
    <citation type="submission" date="2020-09" db="EMBL/GenBank/DDBJ databases">
        <title>New species isolated from human feces.</title>
        <authorList>
            <person name="Kitahara M."/>
            <person name="Shigeno Y."/>
            <person name="Shime M."/>
            <person name="Matsumoto Y."/>
            <person name="Nakamura S."/>
            <person name="Motooka D."/>
            <person name="Fukuoka S."/>
            <person name="Nishikawa H."/>
            <person name="Benno Y."/>
        </authorList>
    </citation>
    <scope>NUCLEOTIDE SEQUENCE</scope>
    <source>
        <strain evidence="8">MM50</strain>
    </source>
</reference>
<evidence type="ECO:0000256" key="2">
    <source>
        <dbReference type="ARBA" id="ARBA00022485"/>
    </source>
</evidence>
<keyword evidence="6" id="KW-0411">Iron-sulfur</keyword>
<dbReference type="PANTHER" id="PTHR43787">
    <property type="entry name" value="FEMO COFACTOR BIOSYNTHESIS PROTEIN NIFB-RELATED"/>
    <property type="match status" value="1"/>
</dbReference>
<dbReference type="KEGG" id="vcop:MM50RIKEN_23210"/>
<protein>
    <submittedName>
        <fullName evidence="8">Radical SAM protein</fullName>
    </submittedName>
</protein>
<dbReference type="Pfam" id="PF04055">
    <property type="entry name" value="Radical_SAM"/>
    <property type="match status" value="1"/>
</dbReference>
<evidence type="ECO:0000256" key="5">
    <source>
        <dbReference type="ARBA" id="ARBA00023004"/>
    </source>
</evidence>
<dbReference type="InterPro" id="IPR013785">
    <property type="entry name" value="Aldolase_TIM"/>
</dbReference>
<evidence type="ECO:0000313" key="8">
    <source>
        <dbReference type="EMBL" id="BCK82558.1"/>
    </source>
</evidence>
<keyword evidence="4" id="KW-0479">Metal-binding</keyword>
<comment type="cofactor">
    <cofactor evidence="1">
        <name>[4Fe-4S] cluster</name>
        <dbReference type="ChEBI" id="CHEBI:49883"/>
    </cofactor>
</comment>
<gene>
    <name evidence="8" type="ORF">MM50RIKEN_23210</name>
</gene>
<accession>A0A810Q2J7</accession>
<feature type="domain" description="Radical SAM core" evidence="7">
    <location>
        <begin position="1"/>
        <end position="206"/>
    </location>
</feature>
<dbReference type="PROSITE" id="PS51918">
    <property type="entry name" value="RADICAL_SAM"/>
    <property type="match status" value="1"/>
</dbReference>
<dbReference type="EMBL" id="AP023418">
    <property type="protein sequence ID" value="BCK82558.1"/>
    <property type="molecule type" value="Genomic_DNA"/>
</dbReference>
<evidence type="ECO:0000256" key="6">
    <source>
        <dbReference type="ARBA" id="ARBA00023014"/>
    </source>
</evidence>
<dbReference type="Gene3D" id="3.20.20.70">
    <property type="entry name" value="Aldolase class I"/>
    <property type="match status" value="1"/>
</dbReference>
<evidence type="ECO:0000313" key="9">
    <source>
        <dbReference type="Proteomes" id="UP000681035"/>
    </source>
</evidence>
<dbReference type="SFLD" id="SFLDG01067">
    <property type="entry name" value="SPASM/twitch_domain_containing"/>
    <property type="match status" value="1"/>
</dbReference>
<evidence type="ECO:0000256" key="4">
    <source>
        <dbReference type="ARBA" id="ARBA00022723"/>
    </source>
</evidence>
<dbReference type="GO" id="GO:0051539">
    <property type="term" value="F:4 iron, 4 sulfur cluster binding"/>
    <property type="evidence" value="ECO:0007669"/>
    <property type="project" value="UniProtKB-KW"/>
</dbReference>
<keyword evidence="2" id="KW-0004">4Fe-4S</keyword>
<dbReference type="CDD" id="cd21122">
    <property type="entry name" value="SPASM_rSAM"/>
    <property type="match status" value="1"/>
</dbReference>
<dbReference type="SFLD" id="SFLDS00029">
    <property type="entry name" value="Radical_SAM"/>
    <property type="match status" value="1"/>
</dbReference>
<dbReference type="CDD" id="cd01335">
    <property type="entry name" value="Radical_SAM"/>
    <property type="match status" value="1"/>
</dbReference>
<dbReference type="PANTHER" id="PTHR43787:SF10">
    <property type="entry name" value="COFACTOR MODIFYING PROTEIN"/>
    <property type="match status" value="1"/>
</dbReference>
<dbReference type="InterPro" id="IPR058240">
    <property type="entry name" value="rSAM_sf"/>
</dbReference>
<organism evidence="8 9">
    <name type="scientific">Vescimonas coprocola</name>
    <dbReference type="NCBI Taxonomy" id="2714355"/>
    <lineage>
        <taxon>Bacteria</taxon>
        <taxon>Bacillati</taxon>
        <taxon>Bacillota</taxon>
        <taxon>Clostridia</taxon>
        <taxon>Eubacteriales</taxon>
        <taxon>Oscillospiraceae</taxon>
        <taxon>Vescimonas</taxon>
    </lineage>
</organism>
<keyword evidence="5" id="KW-0408">Iron</keyword>
<dbReference type="GO" id="GO:0003824">
    <property type="term" value="F:catalytic activity"/>
    <property type="evidence" value="ECO:0007669"/>
    <property type="project" value="InterPro"/>
</dbReference>
<proteinExistence type="predicted"/>
<name>A0A810Q2J7_9FIRM</name>
<keyword evidence="3" id="KW-0949">S-adenosyl-L-methionine</keyword>